<reference evidence="14" key="1">
    <citation type="submission" date="2020-05" db="EMBL/GenBank/DDBJ databases">
        <title>Mycena genomes resolve the evolution of fungal bioluminescence.</title>
        <authorList>
            <person name="Tsai I.J."/>
        </authorList>
    </citation>
    <scope>NUCLEOTIDE SEQUENCE</scope>
    <source>
        <strain evidence="14">CCC161011</strain>
    </source>
</reference>
<dbReference type="InterPro" id="IPR012132">
    <property type="entry name" value="GMC_OxRdtase"/>
</dbReference>
<dbReference type="GO" id="GO:0050660">
    <property type="term" value="F:flavin adenine dinucleotide binding"/>
    <property type="evidence" value="ECO:0007669"/>
    <property type="project" value="InterPro"/>
</dbReference>
<organism evidence="14 15">
    <name type="scientific">Mycena venus</name>
    <dbReference type="NCBI Taxonomy" id="2733690"/>
    <lineage>
        <taxon>Eukaryota</taxon>
        <taxon>Fungi</taxon>
        <taxon>Dikarya</taxon>
        <taxon>Basidiomycota</taxon>
        <taxon>Agaricomycotina</taxon>
        <taxon>Agaricomycetes</taxon>
        <taxon>Agaricomycetidae</taxon>
        <taxon>Agaricales</taxon>
        <taxon>Marasmiineae</taxon>
        <taxon>Mycenaceae</taxon>
        <taxon>Mycena</taxon>
    </lineage>
</organism>
<dbReference type="InterPro" id="IPR036188">
    <property type="entry name" value="FAD/NAD-bd_sf"/>
</dbReference>
<evidence type="ECO:0000256" key="8">
    <source>
        <dbReference type="PIRSR" id="PIRSR000137-1"/>
    </source>
</evidence>
<evidence type="ECO:0000256" key="10">
    <source>
        <dbReference type="RuleBase" id="RU003968"/>
    </source>
</evidence>
<dbReference type="InterPro" id="IPR007867">
    <property type="entry name" value="GMC_OxRtase_C"/>
</dbReference>
<sequence>MKSLTSFGLLALASFTFASPILQKRVSGVTYSSVGINGSTFDYIVVGGGLTGMTVAARLAENPAMTVLLIEAGEDDRTNPEIYDIYAYSQAFGGPMDWAWTAEQGKVIHGGKTLGGSSSINGGHWTRGLNAQYDAWSTLLEANESTVGWNWAGMFSYMKKAEAFSAPNAQQAAKGAQSIASYHGTSGPVQVTYPDLMYGGPQQPAFVNTIVNLTGISHFQDLNGGTPNCVSITPFSIDWHRSDHRSSSVEAYLTPVESQRTNWVTLGRHIVTKIQWSNPGSIPLTASGVEYRFWENNTYRYFAHARREVIIAAGAIQTPALLQLSGIGDSSILGPLGIQTQIDLKTVGKNLQEQTENALGAAGNGFDEGGSGPSDAIAYPNIYQLFGSQASTKVAQIQGNLSAWANSQAGSALSAAALQQIYQVQANLIINNNAPVAELFYDTGFPADIGIVLWQLLPFSRGSVKITSTDPFIYPTIRVNYFSVGMDLDVQVAAARLARRIITSPPLSSLSTGETIPGNAVPDNAQRGTDAAWQTWIKNGFASVAHPIGTAAMMRRGLGGVVNAQLKIYDTSNVRVVDASIIPLQVSAHLASTLFGVAEKSRRPHQGCTVAVWYGRSSTNFVFYCKFKMYFLILGSIFSSALDYYSRTNGRDRSCLSSSWREE</sequence>
<gene>
    <name evidence="14" type="ORF">MVEN_00716500</name>
</gene>
<evidence type="ECO:0000256" key="4">
    <source>
        <dbReference type="ARBA" id="ARBA00022729"/>
    </source>
</evidence>
<evidence type="ECO:0000313" key="14">
    <source>
        <dbReference type="EMBL" id="KAF7359907.1"/>
    </source>
</evidence>
<evidence type="ECO:0000256" key="6">
    <source>
        <dbReference type="ARBA" id="ARBA00023002"/>
    </source>
</evidence>
<dbReference type="EMBL" id="JACAZI010000005">
    <property type="protein sequence ID" value="KAF7359907.1"/>
    <property type="molecule type" value="Genomic_DNA"/>
</dbReference>
<feature type="binding site" evidence="9">
    <location>
        <position position="271"/>
    </location>
    <ligand>
        <name>FAD</name>
        <dbReference type="ChEBI" id="CHEBI:57692"/>
    </ligand>
</feature>
<feature type="domain" description="Glucose-methanol-choline oxidoreductase N-terminal" evidence="12">
    <location>
        <begin position="111"/>
        <end position="134"/>
    </location>
</feature>
<feature type="chain" id="PRO_5034165777" evidence="11">
    <location>
        <begin position="19"/>
        <end position="663"/>
    </location>
</feature>
<evidence type="ECO:0000256" key="11">
    <source>
        <dbReference type="SAM" id="SignalP"/>
    </source>
</evidence>
<keyword evidence="7" id="KW-0325">Glycoprotein</keyword>
<feature type="signal peptide" evidence="11">
    <location>
        <begin position="1"/>
        <end position="18"/>
    </location>
</feature>
<proteinExistence type="inferred from homology"/>
<evidence type="ECO:0000256" key="2">
    <source>
        <dbReference type="ARBA" id="ARBA00010790"/>
    </source>
</evidence>
<evidence type="ECO:0000259" key="12">
    <source>
        <dbReference type="PROSITE" id="PS00623"/>
    </source>
</evidence>
<dbReference type="AlphaFoldDB" id="A0A8H7D5B6"/>
<comment type="similarity">
    <text evidence="2 10">Belongs to the GMC oxidoreductase family.</text>
</comment>
<dbReference type="OrthoDB" id="269227at2759"/>
<keyword evidence="6" id="KW-0560">Oxidoreductase</keyword>
<evidence type="ECO:0000256" key="7">
    <source>
        <dbReference type="ARBA" id="ARBA00023180"/>
    </source>
</evidence>
<keyword evidence="3 10" id="KW-0285">Flavoprotein</keyword>
<comment type="caution">
    <text evidence="14">The sequence shown here is derived from an EMBL/GenBank/DDBJ whole genome shotgun (WGS) entry which is preliminary data.</text>
</comment>
<evidence type="ECO:0000259" key="13">
    <source>
        <dbReference type="PROSITE" id="PS00624"/>
    </source>
</evidence>
<dbReference type="SUPFAM" id="SSF51905">
    <property type="entry name" value="FAD/NAD(P)-binding domain"/>
    <property type="match status" value="1"/>
</dbReference>
<dbReference type="Pfam" id="PF05199">
    <property type="entry name" value="GMC_oxred_C"/>
    <property type="match status" value="1"/>
</dbReference>
<evidence type="ECO:0000256" key="1">
    <source>
        <dbReference type="ARBA" id="ARBA00001974"/>
    </source>
</evidence>
<dbReference type="Gene3D" id="4.10.450.10">
    <property type="entry name" value="Glucose Oxidase, domain 2"/>
    <property type="match status" value="1"/>
</dbReference>
<feature type="active site" description="Proton donor" evidence="8">
    <location>
        <position position="546"/>
    </location>
</feature>
<dbReference type="PANTHER" id="PTHR11552:SF201">
    <property type="entry name" value="GLUCOSE-METHANOL-CHOLINE OXIDOREDUCTASE N-TERMINAL DOMAIN-CONTAINING PROTEIN"/>
    <property type="match status" value="1"/>
</dbReference>
<dbReference type="PANTHER" id="PTHR11552">
    <property type="entry name" value="GLUCOSE-METHANOL-CHOLINE GMC OXIDOREDUCTASE"/>
    <property type="match status" value="1"/>
</dbReference>
<keyword evidence="5 9" id="KW-0274">FAD</keyword>
<feature type="active site" description="Proton acceptor" evidence="8">
    <location>
        <position position="589"/>
    </location>
</feature>
<evidence type="ECO:0000256" key="9">
    <source>
        <dbReference type="PIRSR" id="PIRSR000137-2"/>
    </source>
</evidence>
<accession>A0A8H7D5B6</accession>
<keyword evidence="15" id="KW-1185">Reference proteome</keyword>
<keyword evidence="4 11" id="KW-0732">Signal</keyword>
<dbReference type="SUPFAM" id="SSF54373">
    <property type="entry name" value="FAD-linked reductases, C-terminal domain"/>
    <property type="match status" value="1"/>
</dbReference>
<dbReference type="Proteomes" id="UP000620124">
    <property type="component" value="Unassembled WGS sequence"/>
</dbReference>
<dbReference type="PIRSF" id="PIRSF000137">
    <property type="entry name" value="Alcohol_oxidase"/>
    <property type="match status" value="1"/>
</dbReference>
<dbReference type="PROSITE" id="PS00624">
    <property type="entry name" value="GMC_OXRED_2"/>
    <property type="match status" value="1"/>
</dbReference>
<dbReference type="Gene3D" id="3.50.50.60">
    <property type="entry name" value="FAD/NAD(P)-binding domain"/>
    <property type="match status" value="1"/>
</dbReference>
<dbReference type="PROSITE" id="PS00623">
    <property type="entry name" value="GMC_OXRED_1"/>
    <property type="match status" value="1"/>
</dbReference>
<evidence type="ECO:0000256" key="3">
    <source>
        <dbReference type="ARBA" id="ARBA00022630"/>
    </source>
</evidence>
<dbReference type="GO" id="GO:0016614">
    <property type="term" value="F:oxidoreductase activity, acting on CH-OH group of donors"/>
    <property type="evidence" value="ECO:0007669"/>
    <property type="project" value="InterPro"/>
</dbReference>
<dbReference type="Gene3D" id="3.30.560.10">
    <property type="entry name" value="Glucose Oxidase, domain 3"/>
    <property type="match status" value="1"/>
</dbReference>
<dbReference type="Pfam" id="PF00732">
    <property type="entry name" value="GMC_oxred_N"/>
    <property type="match status" value="1"/>
</dbReference>
<dbReference type="InterPro" id="IPR000172">
    <property type="entry name" value="GMC_OxRdtase_N"/>
</dbReference>
<evidence type="ECO:0000313" key="15">
    <source>
        <dbReference type="Proteomes" id="UP000620124"/>
    </source>
</evidence>
<evidence type="ECO:0000256" key="5">
    <source>
        <dbReference type="ARBA" id="ARBA00022827"/>
    </source>
</evidence>
<feature type="domain" description="Glucose-methanol-choline oxidoreductase N-terminal" evidence="13">
    <location>
        <begin position="314"/>
        <end position="328"/>
    </location>
</feature>
<protein>
    <submittedName>
        <fullName evidence="14">Glucose oxidase</fullName>
    </submittedName>
</protein>
<name>A0A8H7D5B6_9AGAR</name>
<comment type="cofactor">
    <cofactor evidence="1 9">
        <name>FAD</name>
        <dbReference type="ChEBI" id="CHEBI:57692"/>
    </cofactor>
</comment>
<dbReference type="InterPro" id="IPR027424">
    <property type="entry name" value="Glucose_Oxidase_domain_2"/>
</dbReference>